<dbReference type="KEGG" id="glo:Glov_1194"/>
<dbReference type="STRING" id="398767.Glov_1194"/>
<dbReference type="InterPro" id="IPR036280">
    <property type="entry name" value="Multihaem_cyt_sf"/>
</dbReference>
<evidence type="ECO:0000256" key="4">
    <source>
        <dbReference type="PROSITE-ProRule" id="PRU00433"/>
    </source>
</evidence>
<dbReference type="Pfam" id="PF13442">
    <property type="entry name" value="Cytochrome_CBB3"/>
    <property type="match status" value="1"/>
</dbReference>
<protein>
    <recommendedName>
        <fullName evidence="6">Cytochrome c domain-containing protein</fullName>
    </recommendedName>
</protein>
<dbReference type="NCBIfam" id="NF040971">
    <property type="entry name" value="cytc_ExtS"/>
    <property type="match status" value="1"/>
</dbReference>
<dbReference type="InterPro" id="IPR036909">
    <property type="entry name" value="Cyt_c-like_dom_sf"/>
</dbReference>
<accession>B3E736</accession>
<dbReference type="EMBL" id="CP001089">
    <property type="protein sequence ID" value="ACD94916.1"/>
    <property type="molecule type" value="Genomic_DNA"/>
</dbReference>
<evidence type="ECO:0000256" key="5">
    <source>
        <dbReference type="SAM" id="SignalP"/>
    </source>
</evidence>
<feature type="domain" description="Cytochrome c" evidence="6">
    <location>
        <begin position="168"/>
        <end position="264"/>
    </location>
</feature>
<evidence type="ECO:0000256" key="3">
    <source>
        <dbReference type="ARBA" id="ARBA00023004"/>
    </source>
</evidence>
<name>B3E736_TRIL1</name>
<keyword evidence="2 4" id="KW-0479">Metal-binding</keyword>
<dbReference type="eggNOG" id="COG3474">
    <property type="taxonomic scope" value="Bacteria"/>
</dbReference>
<dbReference type="Gene3D" id="1.10.760.10">
    <property type="entry name" value="Cytochrome c-like domain"/>
    <property type="match status" value="2"/>
</dbReference>
<dbReference type="GO" id="GO:0009055">
    <property type="term" value="F:electron transfer activity"/>
    <property type="evidence" value="ECO:0007669"/>
    <property type="project" value="InterPro"/>
</dbReference>
<keyword evidence="5" id="KW-0732">Signal</keyword>
<dbReference type="Proteomes" id="UP000002420">
    <property type="component" value="Chromosome"/>
</dbReference>
<dbReference type="OrthoDB" id="5518603at2"/>
<evidence type="ECO:0000313" key="8">
    <source>
        <dbReference type="Proteomes" id="UP000002420"/>
    </source>
</evidence>
<dbReference type="SUPFAM" id="SSF46626">
    <property type="entry name" value="Cytochrome c"/>
    <property type="match status" value="2"/>
</dbReference>
<dbReference type="InterPro" id="IPR009056">
    <property type="entry name" value="Cyt_c-like_dom"/>
</dbReference>
<dbReference type="AlphaFoldDB" id="B3E736"/>
<proteinExistence type="predicted"/>
<feature type="chain" id="PRO_5002786144" description="Cytochrome c domain-containing protein" evidence="5">
    <location>
        <begin position="23"/>
        <end position="264"/>
    </location>
</feature>
<dbReference type="Pfam" id="PF00034">
    <property type="entry name" value="Cytochrom_C"/>
    <property type="match status" value="1"/>
</dbReference>
<keyword evidence="3 4" id="KW-0408">Iron</keyword>
<dbReference type="RefSeq" id="WP_012469264.1">
    <property type="nucleotide sequence ID" value="NC_010814.1"/>
</dbReference>
<dbReference type="SUPFAM" id="SSF48695">
    <property type="entry name" value="Multiheme cytochromes"/>
    <property type="match status" value="1"/>
</dbReference>
<evidence type="ECO:0000256" key="1">
    <source>
        <dbReference type="ARBA" id="ARBA00022617"/>
    </source>
</evidence>
<sequence length="264" mass="29224">MGLRASVLTTVLLLIWLCSAQAAPRDLCLDCHPAHYTEQGSCRYCHRGNPQTSRKELAHGNLIKGQQASFTNPRSASLVAGKKLADQTACRRCHTLAGTGNRLASNLDSLLWTTKPELIRKALVEPAQQMPDFHFSPPDLDRLITAILAGGLQAGKATREPPLLVHFSNLQTGQQTFFTRQCGGCHKLLSKRDGGLGRGIAGPNLSGLLTRFYPPTFENGSSWSEERLKRWLKNPRAIRPQTLMRPVPLNDEEWRQLLQSLAVD</sequence>
<evidence type="ECO:0000256" key="2">
    <source>
        <dbReference type="ARBA" id="ARBA00022723"/>
    </source>
</evidence>
<reference evidence="7 8" key="1">
    <citation type="submission" date="2008-05" db="EMBL/GenBank/DDBJ databases">
        <title>Complete sequence of chromosome of Geobacter lovleyi SZ.</title>
        <authorList>
            <consortium name="US DOE Joint Genome Institute"/>
            <person name="Lucas S."/>
            <person name="Copeland A."/>
            <person name="Lapidus A."/>
            <person name="Glavina del Rio T."/>
            <person name="Dalin E."/>
            <person name="Tice H."/>
            <person name="Bruce D."/>
            <person name="Goodwin L."/>
            <person name="Pitluck S."/>
            <person name="Chertkov O."/>
            <person name="Meincke L."/>
            <person name="Brettin T."/>
            <person name="Detter J.C."/>
            <person name="Han C."/>
            <person name="Tapia R."/>
            <person name="Kuske C.R."/>
            <person name="Schmutz J."/>
            <person name="Larimer F."/>
            <person name="Land M."/>
            <person name="Hauser L."/>
            <person name="Kyrpides N."/>
            <person name="Mikhailova N."/>
            <person name="Sung Y."/>
            <person name="Fletcher K.E."/>
            <person name="Ritalahti K.M."/>
            <person name="Loeffler F.E."/>
            <person name="Richardson P."/>
        </authorList>
    </citation>
    <scope>NUCLEOTIDE SEQUENCE [LARGE SCALE GENOMIC DNA]</scope>
    <source>
        <strain evidence="8">ATCC BAA-1151 / DSM 17278 / SZ</strain>
    </source>
</reference>
<dbReference type="GO" id="GO:0046872">
    <property type="term" value="F:metal ion binding"/>
    <property type="evidence" value="ECO:0007669"/>
    <property type="project" value="UniProtKB-KW"/>
</dbReference>
<organism evidence="7 8">
    <name type="scientific">Trichlorobacter lovleyi (strain ATCC BAA-1151 / DSM 17278 / SZ)</name>
    <name type="common">Geobacter lovleyi</name>
    <dbReference type="NCBI Taxonomy" id="398767"/>
    <lineage>
        <taxon>Bacteria</taxon>
        <taxon>Pseudomonadati</taxon>
        <taxon>Thermodesulfobacteriota</taxon>
        <taxon>Desulfuromonadia</taxon>
        <taxon>Geobacterales</taxon>
        <taxon>Geobacteraceae</taxon>
        <taxon>Trichlorobacter</taxon>
    </lineage>
</organism>
<dbReference type="GO" id="GO:0020037">
    <property type="term" value="F:heme binding"/>
    <property type="evidence" value="ECO:0007669"/>
    <property type="project" value="InterPro"/>
</dbReference>
<dbReference type="PROSITE" id="PS51007">
    <property type="entry name" value="CYTC"/>
    <property type="match status" value="2"/>
</dbReference>
<gene>
    <name evidence="7" type="ordered locus">Glov_1194</name>
</gene>
<keyword evidence="8" id="KW-1185">Reference proteome</keyword>
<evidence type="ECO:0000259" key="6">
    <source>
        <dbReference type="PROSITE" id="PS51007"/>
    </source>
</evidence>
<feature type="domain" description="Cytochrome c" evidence="6">
    <location>
        <begin position="76"/>
        <end position="151"/>
    </location>
</feature>
<feature type="signal peptide" evidence="5">
    <location>
        <begin position="1"/>
        <end position="22"/>
    </location>
</feature>
<evidence type="ECO:0000313" key="7">
    <source>
        <dbReference type="EMBL" id="ACD94916.1"/>
    </source>
</evidence>
<keyword evidence="1 4" id="KW-0349">Heme</keyword>
<dbReference type="HOGENOM" id="CLU_1056727_0_0_7"/>